<evidence type="ECO:0000313" key="2">
    <source>
        <dbReference type="Proteomes" id="UP001448207"/>
    </source>
</evidence>
<evidence type="ECO:0008006" key="3">
    <source>
        <dbReference type="Google" id="ProtNLM"/>
    </source>
</evidence>
<organism evidence="1 2">
    <name type="scientific">Phycomyces blakesleeanus</name>
    <dbReference type="NCBI Taxonomy" id="4837"/>
    <lineage>
        <taxon>Eukaryota</taxon>
        <taxon>Fungi</taxon>
        <taxon>Fungi incertae sedis</taxon>
        <taxon>Mucoromycota</taxon>
        <taxon>Mucoromycotina</taxon>
        <taxon>Mucoromycetes</taxon>
        <taxon>Mucorales</taxon>
        <taxon>Phycomycetaceae</taxon>
        <taxon>Phycomyces</taxon>
    </lineage>
</organism>
<evidence type="ECO:0000313" key="1">
    <source>
        <dbReference type="EMBL" id="KAL0078395.1"/>
    </source>
</evidence>
<gene>
    <name evidence="1" type="ORF">J3Q64DRAFT_1852038</name>
</gene>
<comment type="caution">
    <text evidence="1">The sequence shown here is derived from an EMBL/GenBank/DDBJ whole genome shotgun (WGS) entry which is preliminary data.</text>
</comment>
<sequence length="79" mass="8986">MKVERKKPGPGQVVARPTLTIQDGVEELTIKKTRIVVFMKNECNLRLKNITRHPAQQNSPKSIEARASWTAEWIANGIY</sequence>
<dbReference type="Proteomes" id="UP001448207">
    <property type="component" value="Unassembled WGS sequence"/>
</dbReference>
<dbReference type="EMBL" id="JBCLYO010000025">
    <property type="protein sequence ID" value="KAL0078395.1"/>
    <property type="molecule type" value="Genomic_DNA"/>
</dbReference>
<protein>
    <recommendedName>
        <fullName evidence="3">Homeodomain-like DNA binding domain-containing transcription factor</fullName>
    </recommendedName>
</protein>
<keyword evidence="2" id="KW-1185">Reference proteome</keyword>
<proteinExistence type="predicted"/>
<name>A0ABR3AMU5_PHYBL</name>
<accession>A0ABR3AMU5</accession>
<reference evidence="1 2" key="1">
    <citation type="submission" date="2024-04" db="EMBL/GenBank/DDBJ databases">
        <title>Symmetric and asymmetric DNA N6-adenine methylation regulates different biological responses in Mucorales.</title>
        <authorList>
            <consortium name="Lawrence Berkeley National Laboratory"/>
            <person name="Lax C."/>
            <person name="Mondo S.J."/>
            <person name="Osorio-Concepcion M."/>
            <person name="Muszewska A."/>
            <person name="Corrochano-Luque M."/>
            <person name="Gutierrez G."/>
            <person name="Riley R."/>
            <person name="Lipzen A."/>
            <person name="Guo J."/>
            <person name="Hundley H."/>
            <person name="Amirebrahimi M."/>
            <person name="Ng V."/>
            <person name="Lorenzo-Gutierrez D."/>
            <person name="Binder U."/>
            <person name="Yang J."/>
            <person name="Song Y."/>
            <person name="Canovas D."/>
            <person name="Navarro E."/>
            <person name="Freitag M."/>
            <person name="Gabaldon T."/>
            <person name="Grigoriev I.V."/>
            <person name="Corrochano L.M."/>
            <person name="Nicolas F.E."/>
            <person name="Garre V."/>
        </authorList>
    </citation>
    <scope>NUCLEOTIDE SEQUENCE [LARGE SCALE GENOMIC DNA]</scope>
    <source>
        <strain evidence="1 2">L51</strain>
    </source>
</reference>